<accession>A0AAQ1PEE0</accession>
<dbReference type="Proteomes" id="UP000294335">
    <property type="component" value="Unassembled WGS sequence"/>
</dbReference>
<sequence length="74" mass="8069">MRKKRGASYLYRPLRGHARSHKYCIHLRSGAVPVGAGVPAKRPEQATHTLDRFSAFATAIQGLFLSSHPLPSSG</sequence>
<organism evidence="1 2">
    <name type="scientific">Pseudomonas inefficax</name>
    <dbReference type="NCBI Taxonomy" id="2078786"/>
    <lineage>
        <taxon>Bacteria</taxon>
        <taxon>Pseudomonadati</taxon>
        <taxon>Pseudomonadota</taxon>
        <taxon>Gammaproteobacteria</taxon>
        <taxon>Pseudomonadales</taxon>
        <taxon>Pseudomonadaceae</taxon>
        <taxon>Pseudomonas</taxon>
    </lineage>
</organism>
<protein>
    <submittedName>
        <fullName evidence="1">Uncharacterized protein</fullName>
    </submittedName>
</protein>
<gene>
    <name evidence="1" type="ORF">JV551A3_V1_2240006</name>
</gene>
<comment type="caution">
    <text evidence="1">The sequence shown here is derived from an EMBL/GenBank/DDBJ whole genome shotgun (WGS) entry which is preliminary data.</text>
</comment>
<evidence type="ECO:0000313" key="1">
    <source>
        <dbReference type="EMBL" id="SPO63773.1"/>
    </source>
</evidence>
<dbReference type="EMBL" id="OPYN01000224">
    <property type="protein sequence ID" value="SPO63773.1"/>
    <property type="molecule type" value="Genomic_DNA"/>
</dbReference>
<keyword evidence="2" id="KW-1185">Reference proteome</keyword>
<dbReference type="AlphaFoldDB" id="A0AAQ1PEE0"/>
<name>A0AAQ1PEE0_9PSED</name>
<reference evidence="1 2" key="1">
    <citation type="submission" date="2018-02" db="EMBL/GenBank/DDBJ databases">
        <authorList>
            <person name="Dubost A."/>
        </authorList>
    </citation>
    <scope>NUCLEOTIDE SEQUENCE [LARGE SCALE GENOMIC DNA]</scope>
    <source>
        <strain evidence="2">JV551A3</strain>
    </source>
</reference>
<evidence type="ECO:0000313" key="2">
    <source>
        <dbReference type="Proteomes" id="UP000294335"/>
    </source>
</evidence>
<proteinExistence type="predicted"/>